<dbReference type="SMART" id="SM00326">
    <property type="entry name" value="SH3"/>
    <property type="match status" value="2"/>
</dbReference>
<evidence type="ECO:0000313" key="8">
    <source>
        <dbReference type="EMBL" id="KAH9000304.1"/>
    </source>
</evidence>
<dbReference type="Gene3D" id="3.10.20.90">
    <property type="entry name" value="Phosphatidylinositol 3-kinase Catalytic Subunit, Chain A, domain 1"/>
    <property type="match status" value="1"/>
</dbReference>
<feature type="domain" description="Ras-associating" evidence="7">
    <location>
        <begin position="232"/>
        <end position="309"/>
    </location>
</feature>
<dbReference type="SUPFAM" id="SSF47769">
    <property type="entry name" value="SAM/Pointed domain"/>
    <property type="match status" value="1"/>
</dbReference>
<evidence type="ECO:0000313" key="9">
    <source>
        <dbReference type="Proteomes" id="UP001201163"/>
    </source>
</evidence>
<dbReference type="SUPFAM" id="SSF50044">
    <property type="entry name" value="SH3-domain"/>
    <property type="match status" value="2"/>
</dbReference>
<feature type="domain" description="SAM" evidence="6">
    <location>
        <begin position="15"/>
        <end position="78"/>
    </location>
</feature>
<dbReference type="PROSITE" id="PS50105">
    <property type="entry name" value="SAM_DOMAIN"/>
    <property type="match status" value="1"/>
</dbReference>
<dbReference type="CDD" id="cd01786">
    <property type="entry name" value="RA_STE50"/>
    <property type="match status" value="1"/>
</dbReference>
<feature type="domain" description="SH3" evidence="5">
    <location>
        <begin position="438"/>
        <end position="507"/>
    </location>
</feature>
<comment type="caution">
    <text evidence="8">The sequence shown here is derived from an EMBL/GenBank/DDBJ whole genome shotgun (WGS) entry which is preliminary data.</text>
</comment>
<dbReference type="Proteomes" id="UP001201163">
    <property type="component" value="Unassembled WGS sequence"/>
</dbReference>
<sequence length="654" mass="72391">MDSQLQEPRRLISDWDENDVQLFLSNLGLPQYEAKVKEHNLTGEVLCMISPEDLKEIGIATVGQRLAILKAIYLMKLAHEIPFEPDHYIPPSEAGDPSESVTMDKLYYLIREQDERLRTLEKENRRLSETVLSTVDDLHTWRSSHQTLVESSPLTRQPSFKWAQYDKPSSSPTKPEMSDSPHPSPNRLEHDLSYRPQPNAQSKYGVVGNSSSTVQLPTPPRPSRQESTDNLKSFKVSLEDPAWKVLPAALRKYKINNDDWQNYAMFICYGPPSSRIERCLSYDEKPLLLFQKLKDASKNPVFMLKHIKDIRSPIAVAQQKQAARKASSDSSSSKSKPGASHARTPSRPPRLQMHPEAAAGVVPPLMTGTSVQPGWPEVTSPAVDNKDRDDAIDRERVKGLGNSDPPRSAVPHTAIATASTSNEHNEIGTPAREVPVTAEISYAVAIYPYMAEQEDEFDVVVGDTFVIISRARGWWVVQRDPTGTGIVDSDTSKQGWVPAGCLLETRIPVATAVAEASHATGSSSEPPSPVSSTKTPILPLHIVSTSFPGYALMDYKKKGDEELDLFKDEVLRVFKRYNHWSYAVKEDGGDRGWVPSWYIGKMSSSSGTPATPNISAPNTNLPAVNLDEPSLAPHTQVSPMSSAFPLQARSTTVV</sequence>
<dbReference type="GO" id="GO:0007165">
    <property type="term" value="P:signal transduction"/>
    <property type="evidence" value="ECO:0007669"/>
    <property type="project" value="InterPro"/>
</dbReference>
<evidence type="ECO:0000259" key="5">
    <source>
        <dbReference type="PROSITE" id="PS50002"/>
    </source>
</evidence>
<protein>
    <submittedName>
        <fullName evidence="8">Uncharacterized protein</fullName>
    </submittedName>
</protein>
<dbReference type="Pfam" id="PF00788">
    <property type="entry name" value="RA"/>
    <property type="match status" value="1"/>
</dbReference>
<feature type="region of interest" description="Disordered" evidence="4">
    <location>
        <begin position="316"/>
        <end position="390"/>
    </location>
</feature>
<feature type="compositionally biased region" description="Polar residues" evidence="4">
    <location>
        <begin position="143"/>
        <end position="158"/>
    </location>
</feature>
<keyword evidence="1 2" id="KW-0728">SH3 domain</keyword>
<dbReference type="SMART" id="SM00314">
    <property type="entry name" value="RA"/>
    <property type="match status" value="1"/>
</dbReference>
<dbReference type="InterPro" id="IPR001660">
    <property type="entry name" value="SAM"/>
</dbReference>
<dbReference type="CDD" id="cd00174">
    <property type="entry name" value="SH3"/>
    <property type="match status" value="2"/>
</dbReference>
<feature type="compositionally biased region" description="Polar residues" evidence="4">
    <location>
        <begin position="196"/>
        <end position="216"/>
    </location>
</feature>
<dbReference type="Pfam" id="PF07647">
    <property type="entry name" value="SAM_2"/>
    <property type="match status" value="1"/>
</dbReference>
<evidence type="ECO:0000256" key="2">
    <source>
        <dbReference type="PROSITE-ProRule" id="PRU00192"/>
    </source>
</evidence>
<dbReference type="InterPro" id="IPR013761">
    <property type="entry name" value="SAM/pointed_sf"/>
</dbReference>
<dbReference type="SMART" id="SM00454">
    <property type="entry name" value="SAM"/>
    <property type="match status" value="1"/>
</dbReference>
<name>A0AAD4QHL8_9AGAM</name>
<evidence type="ECO:0000259" key="6">
    <source>
        <dbReference type="PROSITE" id="PS50105"/>
    </source>
</evidence>
<dbReference type="InterPro" id="IPR000159">
    <property type="entry name" value="RA_dom"/>
</dbReference>
<dbReference type="InterPro" id="IPR029071">
    <property type="entry name" value="Ubiquitin-like_domsf"/>
</dbReference>
<dbReference type="PROSITE" id="PS50200">
    <property type="entry name" value="RA"/>
    <property type="match status" value="1"/>
</dbReference>
<feature type="coiled-coil region" evidence="3">
    <location>
        <begin position="103"/>
        <end position="130"/>
    </location>
</feature>
<reference evidence="8" key="1">
    <citation type="submission" date="2022-01" db="EMBL/GenBank/DDBJ databases">
        <title>Comparative genomics reveals a dynamic genome evolution in the ectomycorrhizal milk-cap (Lactarius) mushrooms.</title>
        <authorList>
            <consortium name="DOE Joint Genome Institute"/>
            <person name="Lebreton A."/>
            <person name="Tang N."/>
            <person name="Kuo A."/>
            <person name="LaButti K."/>
            <person name="Drula E."/>
            <person name="Barry K."/>
            <person name="Clum A."/>
            <person name="Lipzen A."/>
            <person name="Mousain D."/>
            <person name="Ng V."/>
            <person name="Wang R."/>
            <person name="Wang X."/>
            <person name="Dai Y."/>
            <person name="Henrissat B."/>
            <person name="Grigoriev I.V."/>
            <person name="Guerin-Laguette A."/>
            <person name="Yu F."/>
            <person name="Martin F.M."/>
        </authorList>
    </citation>
    <scope>NUCLEOTIDE SEQUENCE</scope>
    <source>
        <strain evidence="8">QP</strain>
    </source>
</reference>
<evidence type="ECO:0000256" key="4">
    <source>
        <dbReference type="SAM" id="MobiDB-lite"/>
    </source>
</evidence>
<dbReference type="SUPFAM" id="SSF54236">
    <property type="entry name" value="Ubiquitin-like"/>
    <property type="match status" value="1"/>
</dbReference>
<dbReference type="EMBL" id="JAKELL010000002">
    <property type="protein sequence ID" value="KAH9000304.1"/>
    <property type="molecule type" value="Genomic_DNA"/>
</dbReference>
<feature type="domain" description="SH3" evidence="5">
    <location>
        <begin position="544"/>
        <end position="604"/>
    </location>
</feature>
<dbReference type="AlphaFoldDB" id="A0AAD4QHL8"/>
<dbReference type="Gene3D" id="1.10.150.50">
    <property type="entry name" value="Transcription Factor, Ets-1"/>
    <property type="match status" value="1"/>
</dbReference>
<dbReference type="Pfam" id="PF00018">
    <property type="entry name" value="SH3_1"/>
    <property type="match status" value="2"/>
</dbReference>
<dbReference type="InterPro" id="IPR036028">
    <property type="entry name" value="SH3-like_dom_sf"/>
</dbReference>
<keyword evidence="9" id="KW-1185">Reference proteome</keyword>
<evidence type="ECO:0000256" key="1">
    <source>
        <dbReference type="ARBA" id="ARBA00022443"/>
    </source>
</evidence>
<evidence type="ECO:0000256" key="3">
    <source>
        <dbReference type="SAM" id="Coils"/>
    </source>
</evidence>
<proteinExistence type="predicted"/>
<organism evidence="8 9">
    <name type="scientific">Lactarius akahatsu</name>
    <dbReference type="NCBI Taxonomy" id="416441"/>
    <lineage>
        <taxon>Eukaryota</taxon>
        <taxon>Fungi</taxon>
        <taxon>Dikarya</taxon>
        <taxon>Basidiomycota</taxon>
        <taxon>Agaricomycotina</taxon>
        <taxon>Agaricomycetes</taxon>
        <taxon>Russulales</taxon>
        <taxon>Russulaceae</taxon>
        <taxon>Lactarius</taxon>
    </lineage>
</organism>
<keyword evidence="3" id="KW-0175">Coiled coil</keyword>
<accession>A0AAD4QHL8</accession>
<feature type="region of interest" description="Disordered" evidence="4">
    <location>
        <begin position="143"/>
        <end position="230"/>
    </location>
</feature>
<evidence type="ECO:0000259" key="7">
    <source>
        <dbReference type="PROSITE" id="PS50200"/>
    </source>
</evidence>
<dbReference type="PROSITE" id="PS50002">
    <property type="entry name" value="SH3"/>
    <property type="match status" value="2"/>
</dbReference>
<dbReference type="Gene3D" id="2.30.30.40">
    <property type="entry name" value="SH3 Domains"/>
    <property type="match status" value="2"/>
</dbReference>
<feature type="compositionally biased region" description="Low complexity" evidence="4">
    <location>
        <begin position="316"/>
        <end position="342"/>
    </location>
</feature>
<dbReference type="InterPro" id="IPR001452">
    <property type="entry name" value="SH3_domain"/>
</dbReference>
<gene>
    <name evidence="8" type="ORF">EDB92DRAFT_485390</name>
</gene>